<evidence type="ECO:0000313" key="1">
    <source>
        <dbReference type="EMBL" id="SHE53624.1"/>
    </source>
</evidence>
<proteinExistence type="predicted"/>
<dbReference type="EMBL" id="FQUT01000001">
    <property type="protein sequence ID" value="SHE53624.1"/>
    <property type="molecule type" value="Genomic_DNA"/>
</dbReference>
<accession>A0A1M4UAB9</accession>
<keyword evidence="2" id="KW-1185">Reference proteome</keyword>
<sequence>MRGLLFFCVNKFFNFKKEITFNREYNILYVKFWRGHLLDLY</sequence>
<organism evidence="1 2">
    <name type="scientific">Chryseobacterium arachidis</name>
    <dbReference type="NCBI Taxonomy" id="1416778"/>
    <lineage>
        <taxon>Bacteria</taxon>
        <taxon>Pseudomonadati</taxon>
        <taxon>Bacteroidota</taxon>
        <taxon>Flavobacteriia</taxon>
        <taxon>Flavobacteriales</taxon>
        <taxon>Weeksellaceae</taxon>
        <taxon>Chryseobacterium group</taxon>
        <taxon>Chryseobacterium</taxon>
    </lineage>
</organism>
<dbReference type="AlphaFoldDB" id="A0A1M4UAB9"/>
<dbReference type="STRING" id="1416778.SAMN05443633_101449"/>
<evidence type="ECO:0000313" key="2">
    <source>
        <dbReference type="Proteomes" id="UP000184518"/>
    </source>
</evidence>
<reference evidence="2" key="1">
    <citation type="submission" date="2016-11" db="EMBL/GenBank/DDBJ databases">
        <authorList>
            <person name="Varghese N."/>
            <person name="Submissions S."/>
        </authorList>
    </citation>
    <scope>NUCLEOTIDE SEQUENCE [LARGE SCALE GENOMIC DNA]</scope>
    <source>
        <strain evidence="2">DSM 27619</strain>
    </source>
</reference>
<dbReference type="Proteomes" id="UP000184518">
    <property type="component" value="Unassembled WGS sequence"/>
</dbReference>
<name>A0A1M4UAB9_9FLAO</name>
<gene>
    <name evidence="1" type="ORF">SAMN05443633_101449</name>
</gene>
<protein>
    <submittedName>
        <fullName evidence="1">Uncharacterized protein</fullName>
    </submittedName>
</protein>